<keyword evidence="7" id="KW-0698">rRNA processing</keyword>
<keyword evidence="3 7" id="KW-0479">Metal-binding</keyword>
<protein>
    <recommendedName>
        <fullName evidence="7">Endoribonuclease YbeY</fullName>
        <ecNumber evidence="7">3.1.-.-</ecNumber>
    </recommendedName>
</protein>
<dbReference type="RefSeq" id="WP_075869730.1">
    <property type="nucleotide sequence ID" value="NZ_CALYQA010000005.1"/>
</dbReference>
<evidence type="ECO:0000313" key="8">
    <source>
        <dbReference type="EMBL" id="OLY44625.1"/>
    </source>
</evidence>
<dbReference type="AlphaFoldDB" id="A0A1R0FCD4"/>
<accession>A0A1R0FCD4</accession>
<dbReference type="Gene3D" id="3.40.390.30">
    <property type="entry name" value="Metalloproteases ('zincins'), catalytic domain"/>
    <property type="match status" value="1"/>
</dbReference>
<keyword evidence="5 7" id="KW-0378">Hydrolase</keyword>
<comment type="cofactor">
    <cofactor evidence="7">
        <name>Zn(2+)</name>
        <dbReference type="ChEBI" id="CHEBI:29105"/>
    </cofactor>
    <text evidence="7">Binds 1 zinc ion.</text>
</comment>
<gene>
    <name evidence="7" type="primary">ybeY</name>
    <name evidence="8" type="ORF">PEB0149_020970</name>
</gene>
<dbReference type="EC" id="3.1.-.-" evidence="7"/>
<reference evidence="8 9" key="1">
    <citation type="submission" date="2016-12" db="EMBL/GenBank/DDBJ databases">
        <title>Comparative genomics of Bartonella apis.</title>
        <authorList>
            <person name="Engel P."/>
        </authorList>
    </citation>
    <scope>NUCLEOTIDE SEQUENCE [LARGE SCALE GENOMIC DNA]</scope>
    <source>
        <strain evidence="8 9">PEB0149</strain>
    </source>
</reference>
<dbReference type="GO" id="GO:0004222">
    <property type="term" value="F:metalloendopeptidase activity"/>
    <property type="evidence" value="ECO:0007669"/>
    <property type="project" value="InterPro"/>
</dbReference>
<dbReference type="Proteomes" id="UP000187344">
    <property type="component" value="Unassembled WGS sequence"/>
</dbReference>
<dbReference type="HAMAP" id="MF_00009">
    <property type="entry name" value="Endoribonucl_YbeY"/>
    <property type="match status" value="1"/>
</dbReference>
<keyword evidence="4 7" id="KW-0255">Endonuclease</keyword>
<evidence type="ECO:0000313" key="9">
    <source>
        <dbReference type="Proteomes" id="UP000187344"/>
    </source>
</evidence>
<sequence length="157" mass="17756">MTVRYDVAINADGWQSEHSLRMLVDRVLEATLHGLEFDDVDSELSLVFTDDANIRTINAKWRHIDKATNVLSFPAFPIQPGQRPGPILGDIVIARETVQREAQEENKGFDDHLSHLIVHGLLHLTGYDHQNDDEAEQMESLERKILASLGISDPYND</sequence>
<evidence type="ECO:0000256" key="5">
    <source>
        <dbReference type="ARBA" id="ARBA00022801"/>
    </source>
</evidence>
<comment type="similarity">
    <text evidence="1 7">Belongs to the endoribonuclease YbeY family.</text>
</comment>
<dbReference type="GO" id="GO:0008270">
    <property type="term" value="F:zinc ion binding"/>
    <property type="evidence" value="ECO:0007669"/>
    <property type="project" value="UniProtKB-UniRule"/>
</dbReference>
<dbReference type="GO" id="GO:0006364">
    <property type="term" value="P:rRNA processing"/>
    <property type="evidence" value="ECO:0007669"/>
    <property type="project" value="UniProtKB-UniRule"/>
</dbReference>
<dbReference type="InterPro" id="IPR002036">
    <property type="entry name" value="YbeY"/>
</dbReference>
<comment type="function">
    <text evidence="7">Single strand-specific metallo-endoribonuclease involved in late-stage 70S ribosome quality control and in maturation of the 3' terminus of the 16S rRNA.</text>
</comment>
<dbReference type="EMBL" id="LXYT01000001">
    <property type="protein sequence ID" value="OLY44625.1"/>
    <property type="molecule type" value="Genomic_DNA"/>
</dbReference>
<dbReference type="Pfam" id="PF02130">
    <property type="entry name" value="YbeY"/>
    <property type="match status" value="1"/>
</dbReference>
<keyword evidence="2 7" id="KW-0540">Nuclease</keyword>
<evidence type="ECO:0000256" key="3">
    <source>
        <dbReference type="ARBA" id="ARBA00022723"/>
    </source>
</evidence>
<dbReference type="GO" id="GO:0004521">
    <property type="term" value="F:RNA endonuclease activity"/>
    <property type="evidence" value="ECO:0007669"/>
    <property type="project" value="UniProtKB-UniRule"/>
</dbReference>
<keyword evidence="9" id="KW-1185">Reference proteome</keyword>
<dbReference type="PANTHER" id="PTHR46986">
    <property type="entry name" value="ENDORIBONUCLEASE YBEY, CHLOROPLASTIC"/>
    <property type="match status" value="1"/>
</dbReference>
<keyword evidence="7" id="KW-0690">Ribosome biogenesis</keyword>
<evidence type="ECO:0000256" key="4">
    <source>
        <dbReference type="ARBA" id="ARBA00022759"/>
    </source>
</evidence>
<dbReference type="OrthoDB" id="9807740at2"/>
<feature type="binding site" evidence="7">
    <location>
        <position position="119"/>
    </location>
    <ligand>
        <name>Zn(2+)</name>
        <dbReference type="ChEBI" id="CHEBI:29105"/>
        <note>catalytic</note>
    </ligand>
</feature>
<feature type="binding site" evidence="7">
    <location>
        <position position="123"/>
    </location>
    <ligand>
        <name>Zn(2+)</name>
        <dbReference type="ChEBI" id="CHEBI:29105"/>
        <note>catalytic</note>
    </ligand>
</feature>
<proteinExistence type="inferred from homology"/>
<dbReference type="SUPFAM" id="SSF55486">
    <property type="entry name" value="Metalloproteases ('zincins'), catalytic domain"/>
    <property type="match status" value="1"/>
</dbReference>
<name>A0A1R0FCD4_9HYPH</name>
<organism evidence="8 9">
    <name type="scientific">Bartonella apis</name>
    <dbReference type="NCBI Taxonomy" id="1686310"/>
    <lineage>
        <taxon>Bacteria</taxon>
        <taxon>Pseudomonadati</taxon>
        <taxon>Pseudomonadota</taxon>
        <taxon>Alphaproteobacteria</taxon>
        <taxon>Hyphomicrobiales</taxon>
        <taxon>Bartonellaceae</taxon>
        <taxon>Bartonella</taxon>
    </lineage>
</organism>
<dbReference type="InterPro" id="IPR023091">
    <property type="entry name" value="MetalPrtase_cat_dom_sf_prd"/>
</dbReference>
<comment type="subcellular location">
    <subcellularLocation>
        <location evidence="7">Cytoplasm</location>
    </subcellularLocation>
</comment>
<evidence type="ECO:0000256" key="2">
    <source>
        <dbReference type="ARBA" id="ARBA00022722"/>
    </source>
</evidence>
<dbReference type="PANTHER" id="PTHR46986:SF1">
    <property type="entry name" value="ENDORIBONUCLEASE YBEY, CHLOROPLASTIC"/>
    <property type="match status" value="1"/>
</dbReference>
<feature type="binding site" evidence="7">
    <location>
        <position position="129"/>
    </location>
    <ligand>
        <name>Zn(2+)</name>
        <dbReference type="ChEBI" id="CHEBI:29105"/>
        <note>catalytic</note>
    </ligand>
</feature>
<evidence type="ECO:0000256" key="6">
    <source>
        <dbReference type="ARBA" id="ARBA00022833"/>
    </source>
</evidence>
<comment type="caution">
    <text evidence="8">The sequence shown here is derived from an EMBL/GenBank/DDBJ whole genome shotgun (WGS) entry which is preliminary data.</text>
</comment>
<evidence type="ECO:0000256" key="1">
    <source>
        <dbReference type="ARBA" id="ARBA00010875"/>
    </source>
</evidence>
<evidence type="ECO:0000256" key="7">
    <source>
        <dbReference type="HAMAP-Rule" id="MF_00009"/>
    </source>
</evidence>
<keyword evidence="6 7" id="KW-0862">Zinc</keyword>
<keyword evidence="7" id="KW-0963">Cytoplasm</keyword>
<dbReference type="GO" id="GO:0005737">
    <property type="term" value="C:cytoplasm"/>
    <property type="evidence" value="ECO:0007669"/>
    <property type="project" value="UniProtKB-SubCell"/>
</dbReference>
<dbReference type="NCBIfam" id="TIGR00043">
    <property type="entry name" value="rRNA maturation RNase YbeY"/>
    <property type="match status" value="1"/>
</dbReference>